<keyword evidence="4" id="KW-1185">Reference proteome</keyword>
<organism evidence="3 4">
    <name type="scientific">Crenobacter oryzisoli</name>
    <dbReference type="NCBI Taxonomy" id="3056844"/>
    <lineage>
        <taxon>Bacteria</taxon>
        <taxon>Pseudomonadati</taxon>
        <taxon>Pseudomonadota</taxon>
        <taxon>Betaproteobacteria</taxon>
        <taxon>Neisseriales</taxon>
        <taxon>Neisseriaceae</taxon>
        <taxon>Crenobacter</taxon>
    </lineage>
</organism>
<dbReference type="RefSeq" id="WP_289829223.1">
    <property type="nucleotide sequence ID" value="NZ_JAUEDK010000009.1"/>
</dbReference>
<dbReference type="Pfam" id="PF04348">
    <property type="entry name" value="LppC"/>
    <property type="match status" value="2"/>
</dbReference>
<dbReference type="PANTHER" id="PTHR38038:SF1">
    <property type="entry name" value="PENICILLIN-BINDING PROTEIN ACTIVATOR LPOA"/>
    <property type="match status" value="1"/>
</dbReference>
<feature type="signal peptide" evidence="2">
    <location>
        <begin position="1"/>
        <end position="21"/>
    </location>
</feature>
<evidence type="ECO:0000313" key="3">
    <source>
        <dbReference type="EMBL" id="MDN0074646.1"/>
    </source>
</evidence>
<keyword evidence="1" id="KW-0472">Membrane</keyword>
<dbReference type="InterPro" id="IPR007443">
    <property type="entry name" value="LpoA"/>
</dbReference>
<dbReference type="EMBL" id="JAUEDK010000009">
    <property type="protein sequence ID" value="MDN0074646.1"/>
    <property type="molecule type" value="Genomic_DNA"/>
</dbReference>
<keyword evidence="2" id="KW-0732">Signal</keyword>
<protein>
    <submittedName>
        <fullName evidence="3">Penicillin-binding protein activator</fullName>
    </submittedName>
</protein>
<dbReference type="SUPFAM" id="SSF53822">
    <property type="entry name" value="Periplasmic binding protein-like I"/>
    <property type="match status" value="1"/>
</dbReference>
<dbReference type="InterPro" id="IPR028082">
    <property type="entry name" value="Peripla_BP_I"/>
</dbReference>
<accession>A0ABT7XLI0</accession>
<dbReference type="Proteomes" id="UP001168540">
    <property type="component" value="Unassembled WGS sequence"/>
</dbReference>
<evidence type="ECO:0000256" key="2">
    <source>
        <dbReference type="SAM" id="SignalP"/>
    </source>
</evidence>
<proteinExistence type="predicted"/>
<reference evidence="3" key="1">
    <citation type="submission" date="2023-06" db="EMBL/GenBank/DDBJ databases">
        <authorList>
            <person name="Zhang S."/>
        </authorList>
    </citation>
    <scope>NUCLEOTIDE SEQUENCE</scope>
    <source>
        <strain evidence="3">SG2303</strain>
    </source>
</reference>
<evidence type="ECO:0000313" key="4">
    <source>
        <dbReference type="Proteomes" id="UP001168540"/>
    </source>
</evidence>
<evidence type="ECO:0000256" key="1">
    <source>
        <dbReference type="ARBA" id="ARBA00023136"/>
    </source>
</evidence>
<name>A0ABT7XLI0_9NEIS</name>
<comment type="caution">
    <text evidence="3">The sequence shown here is derived from an EMBL/GenBank/DDBJ whole genome shotgun (WGS) entry which is preliminary data.</text>
</comment>
<sequence>MQKLAPLLVGVTMTWLTAAVAQTPDYIIQQNQMPLQTFGHAAPLQAAAPAPKTVDPGFSPTSQALPPVAPVPSAKLPKIVLMLPTESKLLGEAAQVVKSGFDAAAAADRAANVVFIPSEENTVVAQYRAALAQGANVIVGPLTRPGIAAVAPLVSVPTLALNSLDAGIKANPKLYSLSLTVEGEARQLADQLRDDGRSSPLVVGNADPLSQRLGQAFGAEWQRLTGQPAAQFDLSRAAPEQLTALAAQHDALVFTMGATETAQARALTSPDEPAYAGSQINVRSPDPALRGMRVIDMPWFLMPQHPAVQRYARPAQPLTRQTERLYALGIDAYRLAVQLAGKGATPGMRLDGVTGDLRLGRDRQFVRRQPLAVIGSEALQ</sequence>
<dbReference type="PANTHER" id="PTHR38038">
    <property type="entry name" value="PENICILLIN-BINDING PROTEIN ACTIVATOR LPOA"/>
    <property type="match status" value="1"/>
</dbReference>
<dbReference type="CDD" id="cd06339">
    <property type="entry name" value="PBP1_YraM_LppC_lipoprotein-like"/>
    <property type="match status" value="1"/>
</dbReference>
<feature type="chain" id="PRO_5045998370" evidence="2">
    <location>
        <begin position="22"/>
        <end position="380"/>
    </location>
</feature>
<dbReference type="Gene3D" id="3.40.50.2300">
    <property type="match status" value="2"/>
</dbReference>
<gene>
    <name evidence="3" type="ORF">QU481_07035</name>
</gene>